<keyword evidence="7" id="KW-0813">Transport</keyword>
<dbReference type="RefSeq" id="WP_131482635.1">
    <property type="nucleotide sequence ID" value="NZ_SJDL01000023.1"/>
</dbReference>
<feature type="transmembrane region" description="Helical" evidence="7">
    <location>
        <begin position="212"/>
        <end position="234"/>
    </location>
</feature>
<keyword evidence="3 7" id="KW-0997">Cell inner membrane</keyword>
<feature type="transmembrane region" description="Helical" evidence="7">
    <location>
        <begin position="51"/>
        <end position="70"/>
    </location>
</feature>
<organism evidence="9 10">
    <name type="scientific">Marinobacter halodurans</name>
    <dbReference type="NCBI Taxonomy" id="2528979"/>
    <lineage>
        <taxon>Bacteria</taxon>
        <taxon>Pseudomonadati</taxon>
        <taxon>Pseudomonadota</taxon>
        <taxon>Gammaproteobacteria</taxon>
        <taxon>Pseudomonadales</taxon>
        <taxon>Marinobacteraceae</taxon>
        <taxon>Marinobacter</taxon>
    </lineage>
</organism>
<evidence type="ECO:0000256" key="5">
    <source>
        <dbReference type="ARBA" id="ARBA00022989"/>
    </source>
</evidence>
<reference evidence="9 10" key="1">
    <citation type="submission" date="2019-02" db="EMBL/GenBank/DDBJ databases">
        <title>Marinobacter halodurans sp. nov., a marine bacterium isolated from sea tidal flat.</title>
        <authorList>
            <person name="Yoo Y."/>
            <person name="Lee D.W."/>
            <person name="Kim B.S."/>
            <person name="Kim J.-J."/>
        </authorList>
    </citation>
    <scope>NUCLEOTIDE SEQUENCE [LARGE SCALE GENOMIC DNA]</scope>
    <source>
        <strain evidence="9 10">YJ-S3-2</strain>
    </source>
</reference>
<sequence length="426" mass="45003">MAIVVAVVMIVLLLLGFPMMVPLLVGAMVLLFSQFPFLEGSVIIQQMIGGISQSVLVAVPMFILAADIMIKGHTADRLLDLVQKFVGHLRGGLPMTTAMSCTLFGAVSGSTQATVVAMGQPLRPKLIEAGYSDKFAIALIINASDIALLIPPSIGMIIYGVVSGTSVGDLFIAGIGPGLMILALFSIYCYYRSVRLKIPVMPKASWSERMTALKKAALPMGFPVIIIGGIYSGMFSPTEAAAMSVAYALLLEMVIFRQVKISDLPSVALSTGLITAVVFILVAAGTAFSWVISFAKIPNLLLGDVVANASDSPYFILALISISYFVGCMFVDPIVVILILTPIFAPAVSAAGIDPVLVGTLVTLQAAIGSATPPFGCDIFTAVAIFRRPYLDVIRGTPPFIVLLLLSTVLLIVFPQIALFLPGLMK</sequence>
<comment type="caution">
    <text evidence="7">Lacks conserved residue(s) required for the propagation of feature annotation.</text>
</comment>
<evidence type="ECO:0000256" key="4">
    <source>
        <dbReference type="ARBA" id="ARBA00022692"/>
    </source>
</evidence>
<evidence type="ECO:0000313" key="9">
    <source>
        <dbReference type="EMBL" id="TBW54351.1"/>
    </source>
</evidence>
<dbReference type="EMBL" id="SJDL01000023">
    <property type="protein sequence ID" value="TBW54351.1"/>
    <property type="molecule type" value="Genomic_DNA"/>
</dbReference>
<dbReference type="PANTHER" id="PTHR33362">
    <property type="entry name" value="SIALIC ACID TRAP TRANSPORTER PERMEASE PROTEIN SIAT-RELATED"/>
    <property type="match status" value="1"/>
</dbReference>
<dbReference type="InterPro" id="IPR004681">
    <property type="entry name" value="TRAP_DctM"/>
</dbReference>
<feature type="transmembrane region" description="Helical" evidence="7">
    <location>
        <begin position="314"/>
        <end position="340"/>
    </location>
</feature>
<evidence type="ECO:0000313" key="10">
    <source>
        <dbReference type="Proteomes" id="UP000313645"/>
    </source>
</evidence>
<dbReference type="PIRSF" id="PIRSF006066">
    <property type="entry name" value="HI0050"/>
    <property type="match status" value="1"/>
</dbReference>
<keyword evidence="4 7" id="KW-0812">Transmembrane</keyword>
<gene>
    <name evidence="9" type="ORF">EZI54_14490</name>
</gene>
<accession>A0ABY1ZIA9</accession>
<comment type="function">
    <text evidence="7">Part of the tripartite ATP-independent periplasmic (TRAP) transport system.</text>
</comment>
<feature type="transmembrane region" description="Helical" evidence="7">
    <location>
        <begin position="135"/>
        <end position="158"/>
    </location>
</feature>
<dbReference type="Proteomes" id="UP000313645">
    <property type="component" value="Unassembled WGS sequence"/>
</dbReference>
<feature type="domain" description="TRAP C4-dicarboxylate transport system permease DctM subunit" evidence="8">
    <location>
        <begin position="7"/>
        <end position="417"/>
    </location>
</feature>
<comment type="similarity">
    <text evidence="7">Belongs to the TRAP transporter large permease family.</text>
</comment>
<comment type="subcellular location">
    <subcellularLocation>
        <location evidence="1 7">Cell inner membrane</location>
        <topology evidence="1 7">Multi-pass membrane protein</topology>
    </subcellularLocation>
</comment>
<comment type="subunit">
    <text evidence="7">The complex comprises the extracytoplasmic solute receptor protein and the two transmembrane proteins.</text>
</comment>
<feature type="transmembrane region" description="Helical" evidence="7">
    <location>
        <begin position="268"/>
        <end position="294"/>
    </location>
</feature>
<evidence type="ECO:0000256" key="2">
    <source>
        <dbReference type="ARBA" id="ARBA00022475"/>
    </source>
</evidence>
<proteinExistence type="inferred from homology"/>
<keyword evidence="2" id="KW-1003">Cell membrane</keyword>
<feature type="transmembrane region" description="Helical" evidence="7">
    <location>
        <begin position="170"/>
        <end position="191"/>
    </location>
</feature>
<evidence type="ECO:0000256" key="1">
    <source>
        <dbReference type="ARBA" id="ARBA00004429"/>
    </source>
</evidence>
<evidence type="ECO:0000259" key="8">
    <source>
        <dbReference type="Pfam" id="PF06808"/>
    </source>
</evidence>
<dbReference type="Pfam" id="PF06808">
    <property type="entry name" value="DctM"/>
    <property type="match status" value="1"/>
</dbReference>
<feature type="transmembrane region" description="Helical" evidence="7">
    <location>
        <begin position="240"/>
        <end position="256"/>
    </location>
</feature>
<evidence type="ECO:0000256" key="6">
    <source>
        <dbReference type="ARBA" id="ARBA00023136"/>
    </source>
</evidence>
<keyword evidence="6 7" id="KW-0472">Membrane</keyword>
<evidence type="ECO:0000256" key="3">
    <source>
        <dbReference type="ARBA" id="ARBA00022519"/>
    </source>
</evidence>
<keyword evidence="10" id="KW-1185">Reference proteome</keyword>
<feature type="transmembrane region" description="Helical" evidence="7">
    <location>
        <begin position="347"/>
        <end position="368"/>
    </location>
</feature>
<comment type="caution">
    <text evidence="9">The sequence shown here is derived from an EMBL/GenBank/DDBJ whole genome shotgun (WGS) entry which is preliminary data.</text>
</comment>
<keyword evidence="5 7" id="KW-1133">Transmembrane helix</keyword>
<evidence type="ECO:0000256" key="7">
    <source>
        <dbReference type="RuleBase" id="RU369079"/>
    </source>
</evidence>
<feature type="transmembrane region" description="Helical" evidence="7">
    <location>
        <begin position="400"/>
        <end position="421"/>
    </location>
</feature>
<name>A0ABY1ZIA9_9GAMM</name>
<protein>
    <recommendedName>
        <fullName evidence="7">TRAP transporter large permease protein</fullName>
    </recommendedName>
</protein>
<dbReference type="NCBIfam" id="TIGR00786">
    <property type="entry name" value="dctM"/>
    <property type="match status" value="1"/>
</dbReference>
<dbReference type="InterPro" id="IPR010656">
    <property type="entry name" value="DctM"/>
</dbReference>